<evidence type="ECO:0008006" key="20">
    <source>
        <dbReference type="Google" id="ProtNLM"/>
    </source>
</evidence>
<dbReference type="GO" id="GO:0005886">
    <property type="term" value="C:plasma membrane"/>
    <property type="evidence" value="ECO:0007669"/>
    <property type="project" value="UniProtKB-SubCell"/>
</dbReference>
<evidence type="ECO:0000256" key="8">
    <source>
        <dbReference type="ARBA" id="ARBA00022989"/>
    </source>
</evidence>
<feature type="transmembrane region" description="Helical" evidence="14">
    <location>
        <begin position="450"/>
        <end position="480"/>
    </location>
</feature>
<feature type="signal peptide" evidence="15">
    <location>
        <begin position="1"/>
        <end position="27"/>
    </location>
</feature>
<dbReference type="FunFam" id="1.20.1070.10:FF:000818">
    <property type="entry name" value="AGAP011380-PA"/>
    <property type="match status" value="1"/>
</dbReference>
<feature type="transmembrane region" description="Helical" evidence="14">
    <location>
        <begin position="311"/>
        <end position="331"/>
    </location>
</feature>
<keyword evidence="12" id="KW-0325">Glycoprotein</keyword>
<keyword evidence="3" id="KW-0217">Developmental protein</keyword>
<dbReference type="PROSITE" id="PS50038">
    <property type="entry name" value="FZ"/>
    <property type="match status" value="1"/>
</dbReference>
<dbReference type="AlphaFoldDB" id="A0AAG5DP44"/>
<accession>A0AAG5DP44</accession>
<dbReference type="Proteomes" id="UP000075880">
    <property type="component" value="Unassembled WGS sequence"/>
</dbReference>
<dbReference type="GO" id="GO:0035567">
    <property type="term" value="P:non-canonical Wnt signaling pathway"/>
    <property type="evidence" value="ECO:0007669"/>
    <property type="project" value="TreeGrafter"/>
</dbReference>
<evidence type="ECO:0000256" key="7">
    <source>
        <dbReference type="ARBA" id="ARBA00022729"/>
    </source>
</evidence>
<dbReference type="GO" id="GO:0042813">
    <property type="term" value="F:Wnt receptor activity"/>
    <property type="evidence" value="ECO:0007669"/>
    <property type="project" value="TreeGrafter"/>
</dbReference>
<dbReference type="InterPro" id="IPR017981">
    <property type="entry name" value="GPCR_2-like_7TM"/>
</dbReference>
<dbReference type="GO" id="GO:0060070">
    <property type="term" value="P:canonical Wnt signaling pathway"/>
    <property type="evidence" value="ECO:0007669"/>
    <property type="project" value="TreeGrafter"/>
</dbReference>
<comment type="similarity">
    <text evidence="2">Belongs to the G-protein coupled receptor Fz/Smo family.</text>
</comment>
<proteinExistence type="inferred from homology"/>
<keyword evidence="8 14" id="KW-1133">Transmembrane helix</keyword>
<evidence type="ECO:0000256" key="9">
    <source>
        <dbReference type="ARBA" id="ARBA00023136"/>
    </source>
</evidence>
<protein>
    <recommendedName>
        <fullName evidence="20">Frizzled receptor 1</fullName>
    </recommendedName>
</protein>
<evidence type="ECO:0000256" key="6">
    <source>
        <dbReference type="ARBA" id="ARBA00022692"/>
    </source>
</evidence>
<feature type="disulfide bond" evidence="13">
    <location>
        <begin position="56"/>
        <end position="117"/>
    </location>
</feature>
<dbReference type="Gene3D" id="1.10.2000.10">
    <property type="entry name" value="Frizzled cysteine-rich domain"/>
    <property type="match status" value="1"/>
</dbReference>
<dbReference type="GO" id="GO:0017147">
    <property type="term" value="F:Wnt-protein binding"/>
    <property type="evidence" value="ECO:0007669"/>
    <property type="project" value="TreeGrafter"/>
</dbReference>
<keyword evidence="9 14" id="KW-0472">Membrane</keyword>
<feature type="domain" description="G-protein coupled receptors family 2 profile 2" evidence="17">
    <location>
        <begin position="275"/>
        <end position="592"/>
    </location>
</feature>
<keyword evidence="19" id="KW-1185">Reference proteome</keyword>
<dbReference type="InterPro" id="IPR000539">
    <property type="entry name" value="Frizzled/Smoothened_7TM"/>
</dbReference>
<evidence type="ECO:0000256" key="1">
    <source>
        <dbReference type="ARBA" id="ARBA00004651"/>
    </source>
</evidence>
<evidence type="ECO:0000256" key="4">
    <source>
        <dbReference type="ARBA" id="ARBA00022475"/>
    </source>
</evidence>
<comment type="caution">
    <text evidence="13">Lacks conserved residue(s) required for the propagation of feature annotation.</text>
</comment>
<feature type="chain" id="PRO_5042546424" description="Frizzled receptor 1" evidence="15">
    <location>
        <begin position="28"/>
        <end position="612"/>
    </location>
</feature>
<dbReference type="InterPro" id="IPR020067">
    <property type="entry name" value="Frizzled_dom"/>
</dbReference>
<dbReference type="FunFam" id="1.10.2000.10:FF:000016">
    <property type="entry name" value="Frizzled"/>
    <property type="match status" value="1"/>
</dbReference>
<evidence type="ECO:0000256" key="3">
    <source>
        <dbReference type="ARBA" id="ARBA00022473"/>
    </source>
</evidence>
<dbReference type="Pfam" id="PF01534">
    <property type="entry name" value="Frizzled"/>
    <property type="match status" value="1"/>
</dbReference>
<feature type="transmembrane region" description="Helical" evidence="14">
    <location>
        <begin position="371"/>
        <end position="397"/>
    </location>
</feature>
<evidence type="ECO:0000256" key="10">
    <source>
        <dbReference type="ARBA" id="ARBA00023157"/>
    </source>
</evidence>
<evidence type="ECO:0000256" key="12">
    <source>
        <dbReference type="ARBA" id="ARBA00023180"/>
    </source>
</evidence>
<feature type="transmembrane region" description="Helical" evidence="14">
    <location>
        <begin position="563"/>
        <end position="585"/>
    </location>
</feature>
<feature type="transmembrane region" description="Helical" evidence="14">
    <location>
        <begin position="409"/>
        <end position="430"/>
    </location>
</feature>
<dbReference type="PROSITE" id="PS50261">
    <property type="entry name" value="G_PROTEIN_RECEP_F2_4"/>
    <property type="match status" value="1"/>
</dbReference>
<keyword evidence="11" id="KW-0675">Receptor</keyword>
<evidence type="ECO:0000256" key="2">
    <source>
        <dbReference type="ARBA" id="ARBA00008077"/>
    </source>
</evidence>
<dbReference type="PANTHER" id="PTHR11309">
    <property type="entry name" value="FRIZZLED"/>
    <property type="match status" value="1"/>
</dbReference>
<feature type="disulfide bond" evidence="13">
    <location>
        <begin position="64"/>
        <end position="110"/>
    </location>
</feature>
<feature type="transmembrane region" description="Helical" evidence="14">
    <location>
        <begin position="277"/>
        <end position="299"/>
    </location>
</feature>
<feature type="domain" description="FZ" evidence="16">
    <location>
        <begin position="51"/>
        <end position="169"/>
    </location>
</feature>
<dbReference type="PANTHER" id="PTHR11309:SF47">
    <property type="entry name" value="FRIZZLED"/>
    <property type="match status" value="1"/>
</dbReference>
<dbReference type="CDD" id="cd07458">
    <property type="entry name" value="CRD_FZ1_like"/>
    <property type="match status" value="1"/>
</dbReference>
<dbReference type="SMART" id="SM00063">
    <property type="entry name" value="FRI"/>
    <property type="match status" value="1"/>
</dbReference>
<dbReference type="Gene3D" id="1.20.1070.10">
    <property type="entry name" value="Rhodopsin 7-helix transmembrane proteins"/>
    <property type="match status" value="1"/>
</dbReference>
<evidence type="ECO:0000256" key="5">
    <source>
        <dbReference type="ARBA" id="ARBA00022687"/>
    </source>
</evidence>
<evidence type="ECO:0000259" key="16">
    <source>
        <dbReference type="PROSITE" id="PS50038"/>
    </source>
</evidence>
<dbReference type="SUPFAM" id="SSF63501">
    <property type="entry name" value="Frizzled cysteine-rich domain"/>
    <property type="match status" value="1"/>
</dbReference>
<keyword evidence="10 13" id="KW-1015">Disulfide bond</keyword>
<dbReference type="PRINTS" id="PR00489">
    <property type="entry name" value="FRIZZLED"/>
</dbReference>
<feature type="transmembrane region" description="Helical" evidence="14">
    <location>
        <begin position="501"/>
        <end position="524"/>
    </location>
</feature>
<dbReference type="InterPro" id="IPR036790">
    <property type="entry name" value="Frizzled_dom_sf"/>
</dbReference>
<organism evidence="18 19">
    <name type="scientific">Anopheles atroparvus</name>
    <name type="common">European mosquito</name>
    <dbReference type="NCBI Taxonomy" id="41427"/>
    <lineage>
        <taxon>Eukaryota</taxon>
        <taxon>Metazoa</taxon>
        <taxon>Ecdysozoa</taxon>
        <taxon>Arthropoda</taxon>
        <taxon>Hexapoda</taxon>
        <taxon>Insecta</taxon>
        <taxon>Pterygota</taxon>
        <taxon>Neoptera</taxon>
        <taxon>Endopterygota</taxon>
        <taxon>Diptera</taxon>
        <taxon>Nematocera</taxon>
        <taxon>Culicoidea</taxon>
        <taxon>Culicidae</taxon>
        <taxon>Anophelinae</taxon>
        <taxon>Anopheles</taxon>
    </lineage>
</organism>
<dbReference type="Pfam" id="PF01392">
    <property type="entry name" value="Fz"/>
    <property type="match status" value="1"/>
</dbReference>
<keyword evidence="4" id="KW-1003">Cell membrane</keyword>
<evidence type="ECO:0000256" key="14">
    <source>
        <dbReference type="SAM" id="Phobius"/>
    </source>
</evidence>
<evidence type="ECO:0000259" key="17">
    <source>
        <dbReference type="PROSITE" id="PS50261"/>
    </source>
</evidence>
<dbReference type="InterPro" id="IPR015526">
    <property type="entry name" value="Frizzled/SFRP"/>
</dbReference>
<evidence type="ECO:0000313" key="19">
    <source>
        <dbReference type="Proteomes" id="UP000075880"/>
    </source>
</evidence>
<name>A0AAG5DP44_ANOAO</name>
<keyword evidence="7 15" id="KW-0732">Signal</keyword>
<evidence type="ECO:0000256" key="11">
    <source>
        <dbReference type="ARBA" id="ARBA00023170"/>
    </source>
</evidence>
<dbReference type="SMART" id="SM01330">
    <property type="entry name" value="Frizzled"/>
    <property type="match status" value="1"/>
</dbReference>
<comment type="subcellular location">
    <subcellularLocation>
        <location evidence="1">Cell membrane</location>
        <topology evidence="1">Multi-pass membrane protein</topology>
    </subcellularLocation>
</comment>
<sequence>MSSRVAVVLWPAVLVLAALVCVPPTVAIQQQQQETIMAPEVETGIAGEEFQHHNRCEPITIPFCTGIQYNRTIMPNLVGHTKQEEAALEVHQFVPLVKIDCSPDLKFFLCLLYAPVCTILSYPIPPCRSLCESARACESIMRTFDFQWPENFECSKFPVDGGKELCVSKHNSTETTPIPTSATVQTTKAVAPAYAPAPPHRKPGGAGSGVSGSIGSVLGGGLIGGTHRDLGFICPVQLKAPTLMGYQLTVGGKVTKDCGAPCNSMFFSENERTVLKYWVGSWAAVCVASCLFTVLTFLIDSSRFRYPERPIVFLAICYLIVGCAYVAGLGAGDSVACREPFQSHIKIGRMQMLSTITQGHRQSTSCTVLFMALYFCCMAAFAWWACLALAWFLAAGLKWGHEAIENRSHLFHLVAWAIPAVQTIFVLALGKVEGDVLSGVCFVGQLDTHSLAMFLLIPLVIYLSIGGIFLLAGFVSLFRIRTVMKHDGTRTDKLERLMLRIGFFSGLFILPSLGYLACLFYEYYNFDDWMIQWNRQMCKIFSIPCPAARHGAGMSPEEDKPIFHIYMVKYVCSMLVGVTSSVWLWSGKTVVSWRQFAERLQGKDTRSRGAYV</sequence>
<evidence type="ECO:0000313" key="18">
    <source>
        <dbReference type="EnsemblMetazoa" id="ENSAATROPP012911"/>
    </source>
</evidence>
<keyword evidence="6 14" id="KW-0812">Transmembrane</keyword>
<evidence type="ECO:0000256" key="13">
    <source>
        <dbReference type="PROSITE-ProRule" id="PRU00090"/>
    </source>
</evidence>
<keyword evidence="5" id="KW-0879">Wnt signaling pathway</keyword>
<reference evidence="18" key="1">
    <citation type="submission" date="2024-04" db="UniProtKB">
        <authorList>
            <consortium name="EnsemblMetazoa"/>
        </authorList>
    </citation>
    <scope>IDENTIFICATION</scope>
    <source>
        <strain evidence="18">EBRO</strain>
    </source>
</reference>
<dbReference type="EnsemblMetazoa" id="ENSAATROPT014162">
    <property type="protein sequence ID" value="ENSAATROPP012911"/>
    <property type="gene ID" value="ENSAATROPG011482"/>
</dbReference>
<evidence type="ECO:0000256" key="15">
    <source>
        <dbReference type="SAM" id="SignalP"/>
    </source>
</evidence>